<dbReference type="SFLD" id="SFLDS00003">
    <property type="entry name" value="Haloacid_Dehalogenase"/>
    <property type="match status" value="1"/>
</dbReference>
<dbReference type="InterPro" id="IPR052898">
    <property type="entry name" value="ACAD10-like"/>
</dbReference>
<accession>A0A1H6FLC3</accession>
<dbReference type="InterPro" id="IPR006439">
    <property type="entry name" value="HAD-SF_hydro_IA"/>
</dbReference>
<dbReference type="Gene3D" id="1.10.150.240">
    <property type="entry name" value="Putative phosphatase, domain 2"/>
    <property type="match status" value="1"/>
</dbReference>
<dbReference type="NCBIfam" id="TIGR01509">
    <property type="entry name" value="HAD-SF-IA-v3"/>
    <property type="match status" value="1"/>
</dbReference>
<gene>
    <name evidence="1" type="ORF">SAMN02745716_0495</name>
</gene>
<dbReference type="AlphaFoldDB" id="A0A1H6FLC3"/>
<dbReference type="PANTHER" id="PTHR47829:SF1">
    <property type="entry name" value="HAD FAMILY PHOSPHATASE"/>
    <property type="match status" value="1"/>
</dbReference>
<dbReference type="EMBL" id="FNWJ01000001">
    <property type="protein sequence ID" value="SEH10643.1"/>
    <property type="molecule type" value="Genomic_DNA"/>
</dbReference>
<dbReference type="Proteomes" id="UP000222056">
    <property type="component" value="Unassembled WGS sequence"/>
</dbReference>
<dbReference type="PANTHER" id="PTHR47829">
    <property type="entry name" value="HYDROLASE, PUTATIVE (AFU_ORTHOLOGUE AFUA_1G12880)-RELATED"/>
    <property type="match status" value="1"/>
</dbReference>
<dbReference type="InterPro" id="IPR036412">
    <property type="entry name" value="HAD-like_sf"/>
</dbReference>
<dbReference type="Gene3D" id="3.40.50.1000">
    <property type="entry name" value="HAD superfamily/HAD-like"/>
    <property type="match status" value="1"/>
</dbReference>
<dbReference type="CDD" id="cd02603">
    <property type="entry name" value="HAD_sEH-N_like"/>
    <property type="match status" value="1"/>
</dbReference>
<dbReference type="OrthoDB" id="9795007at2"/>
<sequence length="227" mass="25178">MSVPTPSSAQFKLPDDTDARPTALLVDFGGVLTTNVFESFRAFCRAEGLDPDAVKKTFRERPEALELLRRLEVGELEEEEFAERFGPIIGVHQTRGLVDRLFAGMKPDEAMIAAVERARANGIKTGLISNSWGRGRYDRELLPKLFDAVVISGEVGLHKPQPEIYELAAERIQEPCERCVFVDDLRENCAGAEAVGMTAILHRGPDSTLPQLEQLFGVRLRATNGQR</sequence>
<keyword evidence="2" id="KW-1185">Reference proteome</keyword>
<dbReference type="InterPro" id="IPR023198">
    <property type="entry name" value="PGP-like_dom2"/>
</dbReference>
<protein>
    <submittedName>
        <fullName evidence="1">Putative hydrolase of the HAD superfamily</fullName>
    </submittedName>
</protein>
<evidence type="ECO:0000313" key="1">
    <source>
        <dbReference type="EMBL" id="SEH10643.1"/>
    </source>
</evidence>
<reference evidence="2" key="1">
    <citation type="submission" date="2016-10" db="EMBL/GenBank/DDBJ databases">
        <authorList>
            <person name="Varghese N."/>
            <person name="Submissions S."/>
        </authorList>
    </citation>
    <scope>NUCLEOTIDE SEQUENCE [LARGE SCALE GENOMIC DNA]</scope>
    <source>
        <strain evidence="2">ATCC 35263</strain>
    </source>
</reference>
<dbReference type="RefSeq" id="WP_093115904.1">
    <property type="nucleotide sequence ID" value="NZ_FNWJ01000001.1"/>
</dbReference>
<dbReference type="GO" id="GO:0016787">
    <property type="term" value="F:hydrolase activity"/>
    <property type="evidence" value="ECO:0007669"/>
    <property type="project" value="UniProtKB-KW"/>
</dbReference>
<dbReference type="STRING" id="29539.SAMN02745716_0495"/>
<dbReference type="NCBIfam" id="TIGR01549">
    <property type="entry name" value="HAD-SF-IA-v1"/>
    <property type="match status" value="1"/>
</dbReference>
<proteinExistence type="predicted"/>
<dbReference type="SFLD" id="SFLDG01129">
    <property type="entry name" value="C1.5:_HAD__Beta-PGM__Phosphata"/>
    <property type="match status" value="1"/>
</dbReference>
<dbReference type="Pfam" id="PF00702">
    <property type="entry name" value="Hydrolase"/>
    <property type="match status" value="1"/>
</dbReference>
<dbReference type="SUPFAM" id="SSF56784">
    <property type="entry name" value="HAD-like"/>
    <property type="match status" value="1"/>
</dbReference>
<name>A0A1H6FLC3_THEAL</name>
<dbReference type="InterPro" id="IPR023214">
    <property type="entry name" value="HAD_sf"/>
</dbReference>
<organism evidence="1 2">
    <name type="scientific">Thermoleophilum album</name>
    <dbReference type="NCBI Taxonomy" id="29539"/>
    <lineage>
        <taxon>Bacteria</taxon>
        <taxon>Bacillati</taxon>
        <taxon>Actinomycetota</taxon>
        <taxon>Thermoleophilia</taxon>
        <taxon>Thermoleophilales</taxon>
        <taxon>Thermoleophilaceae</taxon>
        <taxon>Thermoleophilum</taxon>
    </lineage>
</organism>
<evidence type="ECO:0000313" key="2">
    <source>
        <dbReference type="Proteomes" id="UP000222056"/>
    </source>
</evidence>
<keyword evidence="1" id="KW-0378">Hydrolase</keyword>